<organism evidence="2 3">
    <name type="scientific">Rasamsonia emersonii (strain ATCC 16479 / CBS 393.64 / IMI 116815)</name>
    <dbReference type="NCBI Taxonomy" id="1408163"/>
    <lineage>
        <taxon>Eukaryota</taxon>
        <taxon>Fungi</taxon>
        <taxon>Dikarya</taxon>
        <taxon>Ascomycota</taxon>
        <taxon>Pezizomycotina</taxon>
        <taxon>Eurotiomycetes</taxon>
        <taxon>Eurotiomycetidae</taxon>
        <taxon>Eurotiales</taxon>
        <taxon>Trichocomaceae</taxon>
        <taxon>Rasamsonia</taxon>
    </lineage>
</organism>
<evidence type="ECO:0000313" key="3">
    <source>
        <dbReference type="Proteomes" id="UP000053958"/>
    </source>
</evidence>
<protein>
    <submittedName>
        <fullName evidence="2">Uncharacterized protein</fullName>
    </submittedName>
</protein>
<dbReference type="Proteomes" id="UP000053958">
    <property type="component" value="Unassembled WGS sequence"/>
</dbReference>
<dbReference type="AlphaFoldDB" id="A0A0F4YX86"/>
<feature type="non-terminal residue" evidence="2">
    <location>
        <position position="1"/>
    </location>
</feature>
<feature type="compositionally biased region" description="Low complexity" evidence="1">
    <location>
        <begin position="23"/>
        <end position="36"/>
    </location>
</feature>
<gene>
    <name evidence="2" type="ORF">T310_3144</name>
</gene>
<feature type="region of interest" description="Disordered" evidence="1">
    <location>
        <begin position="224"/>
        <end position="251"/>
    </location>
</feature>
<sequence>SDAAGYGPDGCERDPAPPVFQCNSSSVNATSDSSSNWISHESLPVTDERDQSDVIVLVSVQKTPGFQHRYRRILRGLQREATLMTVENADQLDSVICEHERRITAFIVTDAAIMEPQHEMLTFRLAGIVTLPFNAWSVIFAFDFAIQAAAIPDTFAAYMHRNFDVTWKIRGVTRSRTVAKMDSINLTCVPGRKYWFKYWLKRAVLLSDIDLEDRLMVLSPRPTHNQRGPLLTPSSSSPSFDSTTPGASDDDDYYFPPVPAFTASVRNARLVRESALRMVDVNEYLNDTPVALRENHRVSRPPECRDWSGYLGFVGYSQDHKHLASIMLGMCGVWKPEARRMWDEKHAGGSVYCGNNNVAEDWRELNDQQVN</sequence>
<dbReference type="EMBL" id="LASV01000122">
    <property type="protein sequence ID" value="KKA22849.1"/>
    <property type="molecule type" value="Genomic_DNA"/>
</dbReference>
<dbReference type="RefSeq" id="XP_013329461.1">
    <property type="nucleotide sequence ID" value="XM_013474007.1"/>
</dbReference>
<proteinExistence type="predicted"/>
<name>A0A0F4YX86_RASE3</name>
<reference evidence="2 3" key="1">
    <citation type="submission" date="2015-04" db="EMBL/GenBank/DDBJ databases">
        <authorList>
            <person name="Heijne W.H."/>
            <person name="Fedorova N.D."/>
            <person name="Nierman W.C."/>
            <person name="Vollebregt A.W."/>
            <person name="Zhao Z."/>
            <person name="Wu L."/>
            <person name="Kumar M."/>
            <person name="Stam H."/>
            <person name="van den Berg M.A."/>
            <person name="Pel H.J."/>
        </authorList>
    </citation>
    <scope>NUCLEOTIDE SEQUENCE [LARGE SCALE GENOMIC DNA]</scope>
    <source>
        <strain evidence="2 3">CBS 393.64</strain>
    </source>
</reference>
<evidence type="ECO:0000313" key="2">
    <source>
        <dbReference type="EMBL" id="KKA22849.1"/>
    </source>
</evidence>
<comment type="caution">
    <text evidence="2">The sequence shown here is derived from an EMBL/GenBank/DDBJ whole genome shotgun (WGS) entry which is preliminary data.</text>
</comment>
<keyword evidence="3" id="KW-1185">Reference proteome</keyword>
<evidence type="ECO:0000256" key="1">
    <source>
        <dbReference type="SAM" id="MobiDB-lite"/>
    </source>
</evidence>
<dbReference type="GeneID" id="25315494"/>
<feature type="compositionally biased region" description="Low complexity" evidence="1">
    <location>
        <begin position="232"/>
        <end position="245"/>
    </location>
</feature>
<dbReference type="OrthoDB" id="4488885at2759"/>
<feature type="region of interest" description="Disordered" evidence="1">
    <location>
        <begin position="1"/>
        <end position="36"/>
    </location>
</feature>
<accession>A0A0F4YX86</accession>